<feature type="transmembrane region" description="Helical" evidence="2">
    <location>
        <begin position="45"/>
        <end position="63"/>
    </location>
</feature>
<keyword evidence="2" id="KW-1133">Transmembrane helix</keyword>
<evidence type="ECO:0000313" key="4">
    <source>
        <dbReference type="EMBL" id="SOB52900.1"/>
    </source>
</evidence>
<accession>A0AAX2H812</accession>
<dbReference type="GO" id="GO:0003677">
    <property type="term" value="F:DNA binding"/>
    <property type="evidence" value="ECO:0007669"/>
    <property type="project" value="InterPro"/>
</dbReference>
<reference evidence="4 5" key="1">
    <citation type="submission" date="2017-08" db="EMBL/GenBank/DDBJ databases">
        <authorList>
            <person name="Chaillou S."/>
        </authorList>
    </citation>
    <scope>NUCLEOTIDE SEQUENCE [LARGE SCALE GENOMIC DNA]</scope>
    <source>
        <strain evidence="4 5">MFPA15A1205</strain>
    </source>
</reference>
<keyword evidence="2" id="KW-0812">Transmembrane</keyword>
<evidence type="ECO:0000256" key="1">
    <source>
        <dbReference type="SAM" id="MobiDB-lite"/>
    </source>
</evidence>
<proteinExistence type="predicted"/>
<dbReference type="InterPro" id="IPR010982">
    <property type="entry name" value="Lambda_DNA-bd_dom_sf"/>
</dbReference>
<feature type="domain" description="HTH cro/C1-type" evidence="3">
    <location>
        <begin position="8"/>
        <end position="51"/>
    </location>
</feature>
<dbReference type="Proteomes" id="UP000219564">
    <property type="component" value="Unassembled WGS sequence"/>
</dbReference>
<comment type="caution">
    <text evidence="4">The sequence shown here is derived from an EMBL/GenBank/DDBJ whole genome shotgun (WGS) entry which is preliminary data.</text>
</comment>
<dbReference type="SUPFAM" id="SSF47413">
    <property type="entry name" value="lambda repressor-like DNA-binding domains"/>
    <property type="match status" value="1"/>
</dbReference>
<gene>
    <name evidence="4" type="ORF">PLUA15_240313</name>
</gene>
<name>A0AAX2H812_9PSED</name>
<dbReference type="CDD" id="cd00093">
    <property type="entry name" value="HTH_XRE"/>
    <property type="match status" value="1"/>
</dbReference>
<dbReference type="Gene3D" id="1.10.260.40">
    <property type="entry name" value="lambda repressor-like DNA-binding domains"/>
    <property type="match status" value="1"/>
</dbReference>
<dbReference type="EMBL" id="OBKZ01000017">
    <property type="protein sequence ID" value="SOB52900.1"/>
    <property type="molecule type" value="Genomic_DNA"/>
</dbReference>
<evidence type="ECO:0000259" key="3">
    <source>
        <dbReference type="PROSITE" id="PS50943"/>
    </source>
</evidence>
<dbReference type="InterPro" id="IPR001387">
    <property type="entry name" value="Cro/C1-type_HTH"/>
</dbReference>
<dbReference type="RefSeq" id="WP_097192037.1">
    <property type="nucleotide sequence ID" value="NZ_OBKZ01000017.1"/>
</dbReference>
<organism evidence="4 5">
    <name type="scientific">Pseudomonas lundensis</name>
    <dbReference type="NCBI Taxonomy" id="86185"/>
    <lineage>
        <taxon>Bacteria</taxon>
        <taxon>Pseudomonadati</taxon>
        <taxon>Pseudomonadota</taxon>
        <taxon>Gammaproteobacteria</taxon>
        <taxon>Pseudomonadales</taxon>
        <taxon>Pseudomonadaceae</taxon>
        <taxon>Pseudomonas</taxon>
    </lineage>
</organism>
<protein>
    <recommendedName>
        <fullName evidence="3">HTH cro/C1-type domain-containing protein</fullName>
    </recommendedName>
</protein>
<dbReference type="AlphaFoldDB" id="A0AAX2H812"/>
<sequence length="86" mass="9553">MNTYGKRLQQERMRLGLTQQQLAQAGGVGQHAQSLYERDITLPRANYLAAITLVGIDVLFVLTGRHTPHPPHPHTETPGNGQLSER</sequence>
<evidence type="ECO:0000256" key="2">
    <source>
        <dbReference type="SAM" id="Phobius"/>
    </source>
</evidence>
<dbReference type="PROSITE" id="PS50943">
    <property type="entry name" value="HTH_CROC1"/>
    <property type="match status" value="1"/>
</dbReference>
<evidence type="ECO:0000313" key="5">
    <source>
        <dbReference type="Proteomes" id="UP000219564"/>
    </source>
</evidence>
<keyword evidence="2" id="KW-0472">Membrane</keyword>
<feature type="region of interest" description="Disordered" evidence="1">
    <location>
        <begin position="64"/>
        <end position="86"/>
    </location>
</feature>